<dbReference type="GO" id="GO:0005304">
    <property type="term" value="F:L-valine transmembrane transporter activity"/>
    <property type="evidence" value="ECO:0007669"/>
    <property type="project" value="TreeGrafter"/>
</dbReference>
<evidence type="ECO:0000256" key="4">
    <source>
        <dbReference type="ARBA" id="ARBA00022840"/>
    </source>
</evidence>
<dbReference type="Pfam" id="PF00005">
    <property type="entry name" value="ABC_tran"/>
    <property type="match status" value="1"/>
</dbReference>
<reference evidence="7 8" key="1">
    <citation type="submission" date="2018-05" db="EMBL/GenBank/DDBJ databases">
        <title>Rhodoferax soyangensis sp.nov., isolated from an oligotrophic freshwater lake.</title>
        <authorList>
            <person name="Park M."/>
        </authorList>
    </citation>
    <scope>NUCLEOTIDE SEQUENCE [LARGE SCALE GENOMIC DNA]</scope>
    <source>
        <strain evidence="7 8">IMCC26218</strain>
    </source>
</reference>
<dbReference type="PANTHER" id="PTHR45772">
    <property type="entry name" value="CONSERVED COMPONENT OF ABC TRANSPORTER FOR NATURAL AMINO ACIDS-RELATED"/>
    <property type="match status" value="1"/>
</dbReference>
<feature type="domain" description="ABC transporter" evidence="6">
    <location>
        <begin position="7"/>
        <end position="254"/>
    </location>
</feature>
<dbReference type="GO" id="GO:0005886">
    <property type="term" value="C:plasma membrane"/>
    <property type="evidence" value="ECO:0007669"/>
    <property type="project" value="TreeGrafter"/>
</dbReference>
<dbReference type="GO" id="GO:1903805">
    <property type="term" value="P:L-valine import across plasma membrane"/>
    <property type="evidence" value="ECO:0007669"/>
    <property type="project" value="TreeGrafter"/>
</dbReference>
<name>A0A3E1RIF1_9BURK</name>
<accession>A0A3E1RIF1</accession>
<keyword evidence="8" id="KW-1185">Reference proteome</keyword>
<gene>
    <name evidence="7" type="ORF">DIC66_02960</name>
</gene>
<evidence type="ECO:0000259" key="6">
    <source>
        <dbReference type="PROSITE" id="PS50893"/>
    </source>
</evidence>
<dbReference type="Proteomes" id="UP000260665">
    <property type="component" value="Unassembled WGS sequence"/>
</dbReference>
<evidence type="ECO:0000256" key="2">
    <source>
        <dbReference type="ARBA" id="ARBA00022475"/>
    </source>
</evidence>
<keyword evidence="2" id="KW-1003">Cell membrane</keyword>
<evidence type="ECO:0000256" key="3">
    <source>
        <dbReference type="ARBA" id="ARBA00022741"/>
    </source>
</evidence>
<dbReference type="GO" id="GO:0005524">
    <property type="term" value="F:ATP binding"/>
    <property type="evidence" value="ECO:0007669"/>
    <property type="project" value="UniProtKB-KW"/>
</dbReference>
<dbReference type="Gene3D" id="3.40.50.300">
    <property type="entry name" value="P-loop containing nucleotide triphosphate hydrolases"/>
    <property type="match status" value="1"/>
</dbReference>
<dbReference type="PANTHER" id="PTHR45772:SF7">
    <property type="entry name" value="AMINO ACID ABC TRANSPORTER ATP-BINDING PROTEIN"/>
    <property type="match status" value="1"/>
</dbReference>
<organism evidence="7 8">
    <name type="scientific">Rhodoferax lacus</name>
    <dbReference type="NCBI Taxonomy" id="2184758"/>
    <lineage>
        <taxon>Bacteria</taxon>
        <taxon>Pseudomonadati</taxon>
        <taxon>Pseudomonadota</taxon>
        <taxon>Betaproteobacteria</taxon>
        <taxon>Burkholderiales</taxon>
        <taxon>Comamonadaceae</taxon>
        <taxon>Rhodoferax</taxon>
    </lineage>
</organism>
<keyword evidence="1" id="KW-0813">Transport</keyword>
<dbReference type="AlphaFoldDB" id="A0A3E1RIF1"/>
<evidence type="ECO:0000313" key="8">
    <source>
        <dbReference type="Proteomes" id="UP000260665"/>
    </source>
</evidence>
<comment type="caution">
    <text evidence="7">The sequence shown here is derived from an EMBL/GenBank/DDBJ whole genome shotgun (WGS) entry which is preliminary data.</text>
</comment>
<dbReference type="OrthoDB" id="9776369at2"/>
<dbReference type="InterPro" id="IPR051120">
    <property type="entry name" value="ABC_AA/LPS_Transport"/>
</dbReference>
<feature type="region of interest" description="Disordered" evidence="5">
    <location>
        <begin position="256"/>
        <end position="278"/>
    </location>
</feature>
<evidence type="ECO:0000256" key="5">
    <source>
        <dbReference type="SAM" id="MobiDB-lite"/>
    </source>
</evidence>
<keyword evidence="3" id="KW-0547">Nucleotide-binding</keyword>
<evidence type="ECO:0000256" key="1">
    <source>
        <dbReference type="ARBA" id="ARBA00022448"/>
    </source>
</evidence>
<protein>
    <submittedName>
        <fullName evidence="7">ABC transporter ATP-binding protein</fullName>
    </submittedName>
</protein>
<dbReference type="GO" id="GO:0015808">
    <property type="term" value="P:L-alanine transport"/>
    <property type="evidence" value="ECO:0007669"/>
    <property type="project" value="TreeGrafter"/>
</dbReference>
<dbReference type="EMBL" id="QFZK01000001">
    <property type="protein sequence ID" value="RFO99021.1"/>
    <property type="molecule type" value="Genomic_DNA"/>
</dbReference>
<dbReference type="PROSITE" id="PS50893">
    <property type="entry name" value="ABC_TRANSPORTER_2"/>
    <property type="match status" value="1"/>
</dbReference>
<dbReference type="RefSeq" id="WP_117174163.1">
    <property type="nucleotide sequence ID" value="NZ_QFZK01000001.1"/>
</dbReference>
<dbReference type="GO" id="GO:0015188">
    <property type="term" value="F:L-isoleucine transmembrane transporter activity"/>
    <property type="evidence" value="ECO:0007669"/>
    <property type="project" value="TreeGrafter"/>
</dbReference>
<dbReference type="GO" id="GO:0015192">
    <property type="term" value="F:L-phenylalanine transmembrane transporter activity"/>
    <property type="evidence" value="ECO:0007669"/>
    <property type="project" value="TreeGrafter"/>
</dbReference>
<dbReference type="InterPro" id="IPR027417">
    <property type="entry name" value="P-loop_NTPase"/>
</dbReference>
<dbReference type="SMART" id="SM00382">
    <property type="entry name" value="AAA"/>
    <property type="match status" value="1"/>
</dbReference>
<keyword evidence="4 7" id="KW-0067">ATP-binding</keyword>
<dbReference type="GO" id="GO:1903806">
    <property type="term" value="P:L-isoleucine import across plasma membrane"/>
    <property type="evidence" value="ECO:0007669"/>
    <property type="project" value="TreeGrafter"/>
</dbReference>
<proteinExistence type="predicted"/>
<sequence>MAEGLGLQVRDLARHFGGVQAVRGVNFSVLPGECVALIGPNGAGKSTTFACIAGQHAPSAGQVLWRGQRVDPLTPAQRLRLGMARTFQVAQTFEALTVLQNVQLLLPGASVRNPLQLLDTQAPQAALALLASVGLSEQAALDARQLPYGAKKRLELAMALAGLADTESTLLLLDEPAAGLAATERAALMQLVHGLTRAVAGRAGMAVLYTEHNMDAVFGVADRVLVLMEGRIVASGTAAEVAAHADVRRNYLGQSFRHTATPTEPGPSSQPEPRGIDA</sequence>
<dbReference type="GO" id="GO:0016887">
    <property type="term" value="F:ATP hydrolysis activity"/>
    <property type="evidence" value="ECO:0007669"/>
    <property type="project" value="InterPro"/>
</dbReference>
<dbReference type="InterPro" id="IPR003439">
    <property type="entry name" value="ABC_transporter-like_ATP-bd"/>
</dbReference>
<keyword evidence="2" id="KW-0472">Membrane</keyword>
<evidence type="ECO:0000313" key="7">
    <source>
        <dbReference type="EMBL" id="RFO99021.1"/>
    </source>
</evidence>
<dbReference type="GO" id="GO:0042941">
    <property type="term" value="P:D-alanine transmembrane transport"/>
    <property type="evidence" value="ECO:0007669"/>
    <property type="project" value="TreeGrafter"/>
</dbReference>
<dbReference type="SUPFAM" id="SSF52540">
    <property type="entry name" value="P-loop containing nucleoside triphosphate hydrolases"/>
    <property type="match status" value="1"/>
</dbReference>
<dbReference type="InterPro" id="IPR003593">
    <property type="entry name" value="AAA+_ATPase"/>
</dbReference>